<feature type="compositionally biased region" description="Polar residues" evidence="1">
    <location>
        <begin position="47"/>
        <end position="64"/>
    </location>
</feature>
<feature type="compositionally biased region" description="Polar residues" evidence="1">
    <location>
        <begin position="19"/>
        <end position="36"/>
    </location>
</feature>
<dbReference type="HOGENOM" id="CLU_586548_0_0_1"/>
<sequence length="466" mass="52179">MFGQFRQTVAAPVPRRSTDSSPDPGSSRPTTPSQLAESAVMNLRKSLVSQRQQAASPVPRTSASAKKLSLEDRIRARLIAADASNARKSDDRSSSPSRASSPARLSDPPASHDSVPPKSPSLVPLPDSPELSPVLENTLLDEPTSIIEPTGNSHEREGKVNAVEEKVDPLATVPPVVARPEFSADVTLLQERLKQVEQRFLDVSESFKKLQADRAAADAVLLEFTPLQSIQDTIALRDYLKSIASNVSLHQNEVKELETKMRRQEGQIQELSEKHRAELRSQSDLVERLKSQVTETEALFKASLDASSYAQENVQKLRVELEQAKNSAKEEEEKRVKAISLLKTVRQKLVKTEKDRDDALKEVTLLKEREQGDKDNEQVDRLRLQDELNAARAEKERALSRFKAQLEKEVSLLKERHDKEMSAFKGQLELESVTSKPHERSRSKESSNHSIRNIPQQCYARQESNV</sequence>
<feature type="region of interest" description="Disordered" evidence="1">
    <location>
        <begin position="414"/>
        <end position="466"/>
    </location>
</feature>
<dbReference type="AlphaFoldDB" id="A0A0C2XNL8"/>
<dbReference type="STRING" id="946122.A0A0C2XNL8"/>
<keyword evidence="3" id="KW-1185">Reference proteome</keyword>
<dbReference type="InParanoid" id="A0A0C2XNL8"/>
<feature type="region of interest" description="Disordered" evidence="1">
    <location>
        <begin position="1"/>
        <end position="160"/>
    </location>
</feature>
<feature type="compositionally biased region" description="Low complexity" evidence="1">
    <location>
        <begin position="94"/>
        <end position="135"/>
    </location>
</feature>
<dbReference type="EMBL" id="KN818223">
    <property type="protein sequence ID" value="KIL70758.1"/>
    <property type="molecule type" value="Genomic_DNA"/>
</dbReference>
<proteinExistence type="predicted"/>
<name>A0A0C2XNL8_AMAMK</name>
<feature type="compositionally biased region" description="Basic and acidic residues" evidence="1">
    <location>
        <begin position="436"/>
        <end position="447"/>
    </location>
</feature>
<protein>
    <submittedName>
        <fullName evidence="2">Uncharacterized protein</fullName>
    </submittedName>
</protein>
<gene>
    <name evidence="2" type="ORF">M378DRAFT_484230</name>
</gene>
<dbReference type="Proteomes" id="UP000054549">
    <property type="component" value="Unassembled WGS sequence"/>
</dbReference>
<evidence type="ECO:0000313" key="3">
    <source>
        <dbReference type="Proteomes" id="UP000054549"/>
    </source>
</evidence>
<reference evidence="2 3" key="1">
    <citation type="submission" date="2014-04" db="EMBL/GenBank/DDBJ databases">
        <title>Evolutionary Origins and Diversification of the Mycorrhizal Mutualists.</title>
        <authorList>
            <consortium name="DOE Joint Genome Institute"/>
            <consortium name="Mycorrhizal Genomics Consortium"/>
            <person name="Kohler A."/>
            <person name="Kuo A."/>
            <person name="Nagy L.G."/>
            <person name="Floudas D."/>
            <person name="Copeland A."/>
            <person name="Barry K.W."/>
            <person name="Cichocki N."/>
            <person name="Veneault-Fourrey C."/>
            <person name="LaButti K."/>
            <person name="Lindquist E.A."/>
            <person name="Lipzen A."/>
            <person name="Lundell T."/>
            <person name="Morin E."/>
            <person name="Murat C."/>
            <person name="Riley R."/>
            <person name="Ohm R."/>
            <person name="Sun H."/>
            <person name="Tunlid A."/>
            <person name="Henrissat B."/>
            <person name="Grigoriev I.V."/>
            <person name="Hibbett D.S."/>
            <person name="Martin F."/>
        </authorList>
    </citation>
    <scope>NUCLEOTIDE SEQUENCE [LARGE SCALE GENOMIC DNA]</scope>
    <source>
        <strain evidence="2 3">Koide BX008</strain>
    </source>
</reference>
<evidence type="ECO:0000256" key="1">
    <source>
        <dbReference type="SAM" id="MobiDB-lite"/>
    </source>
</evidence>
<evidence type="ECO:0000313" key="2">
    <source>
        <dbReference type="EMBL" id="KIL70758.1"/>
    </source>
</evidence>
<organism evidence="2 3">
    <name type="scientific">Amanita muscaria (strain Koide BX008)</name>
    <dbReference type="NCBI Taxonomy" id="946122"/>
    <lineage>
        <taxon>Eukaryota</taxon>
        <taxon>Fungi</taxon>
        <taxon>Dikarya</taxon>
        <taxon>Basidiomycota</taxon>
        <taxon>Agaricomycotina</taxon>
        <taxon>Agaricomycetes</taxon>
        <taxon>Agaricomycetidae</taxon>
        <taxon>Agaricales</taxon>
        <taxon>Pluteineae</taxon>
        <taxon>Amanitaceae</taxon>
        <taxon>Amanita</taxon>
    </lineage>
</organism>
<dbReference type="OrthoDB" id="1926336at2759"/>
<accession>A0A0C2XNL8</accession>